<protein>
    <submittedName>
        <fullName evidence="2">Uncharacterized protein</fullName>
    </submittedName>
</protein>
<feature type="compositionally biased region" description="Polar residues" evidence="1">
    <location>
        <begin position="33"/>
        <end position="52"/>
    </location>
</feature>
<evidence type="ECO:0000313" key="3">
    <source>
        <dbReference type="Proteomes" id="UP000828390"/>
    </source>
</evidence>
<dbReference type="AlphaFoldDB" id="A0A9D4LJL2"/>
<reference evidence="2" key="1">
    <citation type="journal article" date="2019" name="bioRxiv">
        <title>The Genome of the Zebra Mussel, Dreissena polymorpha: A Resource for Invasive Species Research.</title>
        <authorList>
            <person name="McCartney M.A."/>
            <person name="Auch B."/>
            <person name="Kono T."/>
            <person name="Mallez S."/>
            <person name="Zhang Y."/>
            <person name="Obille A."/>
            <person name="Becker A."/>
            <person name="Abrahante J.E."/>
            <person name="Garbe J."/>
            <person name="Badalamenti J.P."/>
            <person name="Herman A."/>
            <person name="Mangelson H."/>
            <person name="Liachko I."/>
            <person name="Sullivan S."/>
            <person name="Sone E.D."/>
            <person name="Koren S."/>
            <person name="Silverstein K.A.T."/>
            <person name="Beckman K.B."/>
            <person name="Gohl D.M."/>
        </authorList>
    </citation>
    <scope>NUCLEOTIDE SEQUENCE</scope>
    <source>
        <strain evidence="2">Duluth1</strain>
        <tissue evidence="2">Whole animal</tissue>
    </source>
</reference>
<name>A0A9D4LJL2_DREPO</name>
<feature type="region of interest" description="Disordered" evidence="1">
    <location>
        <begin position="25"/>
        <end position="52"/>
    </location>
</feature>
<dbReference type="EMBL" id="JAIWYP010000003">
    <property type="protein sequence ID" value="KAH3859763.1"/>
    <property type="molecule type" value="Genomic_DNA"/>
</dbReference>
<organism evidence="2 3">
    <name type="scientific">Dreissena polymorpha</name>
    <name type="common">Zebra mussel</name>
    <name type="synonym">Mytilus polymorpha</name>
    <dbReference type="NCBI Taxonomy" id="45954"/>
    <lineage>
        <taxon>Eukaryota</taxon>
        <taxon>Metazoa</taxon>
        <taxon>Spiralia</taxon>
        <taxon>Lophotrochozoa</taxon>
        <taxon>Mollusca</taxon>
        <taxon>Bivalvia</taxon>
        <taxon>Autobranchia</taxon>
        <taxon>Heteroconchia</taxon>
        <taxon>Euheterodonta</taxon>
        <taxon>Imparidentia</taxon>
        <taxon>Neoheterodontei</taxon>
        <taxon>Myida</taxon>
        <taxon>Dreissenoidea</taxon>
        <taxon>Dreissenidae</taxon>
        <taxon>Dreissena</taxon>
    </lineage>
</organism>
<comment type="caution">
    <text evidence="2">The sequence shown here is derived from an EMBL/GenBank/DDBJ whole genome shotgun (WGS) entry which is preliminary data.</text>
</comment>
<accession>A0A9D4LJL2</accession>
<reference evidence="2" key="2">
    <citation type="submission" date="2020-11" db="EMBL/GenBank/DDBJ databases">
        <authorList>
            <person name="McCartney M.A."/>
            <person name="Auch B."/>
            <person name="Kono T."/>
            <person name="Mallez S."/>
            <person name="Becker A."/>
            <person name="Gohl D.M."/>
            <person name="Silverstein K.A.T."/>
            <person name="Koren S."/>
            <person name="Bechman K.B."/>
            <person name="Herman A."/>
            <person name="Abrahante J.E."/>
            <person name="Garbe J."/>
        </authorList>
    </citation>
    <scope>NUCLEOTIDE SEQUENCE</scope>
    <source>
        <strain evidence="2">Duluth1</strain>
        <tissue evidence="2">Whole animal</tissue>
    </source>
</reference>
<evidence type="ECO:0000256" key="1">
    <source>
        <dbReference type="SAM" id="MobiDB-lite"/>
    </source>
</evidence>
<evidence type="ECO:0000313" key="2">
    <source>
        <dbReference type="EMBL" id="KAH3859763.1"/>
    </source>
</evidence>
<gene>
    <name evidence="2" type="ORF">DPMN_102586</name>
</gene>
<sequence length="52" mass="5478">MPNQAVCPRLTKLPVQAQTSSLTESNLAACPSPNKQTAPVQLSCLSKPNQAD</sequence>
<keyword evidence="3" id="KW-1185">Reference proteome</keyword>
<proteinExistence type="predicted"/>
<dbReference type="Proteomes" id="UP000828390">
    <property type="component" value="Unassembled WGS sequence"/>
</dbReference>